<accession>A0A6J4UAG1</accession>
<gene>
    <name evidence="1" type="ORF">AVDCRST_MAG43-416</name>
</gene>
<protein>
    <submittedName>
        <fullName evidence="1">Uncharacterized protein</fullName>
    </submittedName>
</protein>
<evidence type="ECO:0000313" key="1">
    <source>
        <dbReference type="EMBL" id="CAA9544053.1"/>
    </source>
</evidence>
<dbReference type="EMBL" id="CADCWI010000022">
    <property type="protein sequence ID" value="CAA9544053.1"/>
    <property type="molecule type" value="Genomic_DNA"/>
</dbReference>
<sequence>MTPRSWLGQVLRATARSSALMRLLAATLSEHEVGPLAANVTDEPPSGGI</sequence>
<proteinExistence type="predicted"/>
<reference evidence="1" key="1">
    <citation type="submission" date="2020-02" db="EMBL/GenBank/DDBJ databases">
        <authorList>
            <person name="Meier V. D."/>
        </authorList>
    </citation>
    <scope>NUCLEOTIDE SEQUENCE</scope>
    <source>
        <strain evidence="1">AVDCRST_MAG43</strain>
    </source>
</reference>
<name>A0A6J4UAG1_9BACT</name>
<organism evidence="1">
    <name type="scientific">uncultured Thermomicrobiales bacterium</name>
    <dbReference type="NCBI Taxonomy" id="1645740"/>
    <lineage>
        <taxon>Bacteria</taxon>
        <taxon>Pseudomonadati</taxon>
        <taxon>Thermomicrobiota</taxon>
        <taxon>Thermomicrobia</taxon>
        <taxon>Thermomicrobiales</taxon>
        <taxon>environmental samples</taxon>
    </lineage>
</organism>
<dbReference type="AlphaFoldDB" id="A0A6J4UAG1"/>